<protein>
    <recommendedName>
        <fullName evidence="5">YfhG lipoprotein</fullName>
    </recommendedName>
</protein>
<evidence type="ECO:0000256" key="1">
    <source>
        <dbReference type="SAM" id="Coils"/>
    </source>
</evidence>
<reference evidence="3 4" key="1">
    <citation type="submission" date="2016-10" db="EMBL/GenBank/DDBJ databases">
        <authorList>
            <person name="de Groot N.N."/>
        </authorList>
    </citation>
    <scope>NUCLEOTIDE SEQUENCE [LARGE SCALE GENOMIC DNA]</scope>
    <source>
        <strain evidence="3 4">CGMCC 1.3430</strain>
    </source>
</reference>
<feature type="chain" id="PRO_5011564458" description="YfhG lipoprotein" evidence="2">
    <location>
        <begin position="25"/>
        <end position="197"/>
    </location>
</feature>
<feature type="coiled-coil region" evidence="1">
    <location>
        <begin position="140"/>
        <end position="181"/>
    </location>
</feature>
<dbReference type="OrthoDB" id="5767059at2"/>
<proteinExistence type="predicted"/>
<gene>
    <name evidence="3" type="ORF">SAMN04488051_11366</name>
</gene>
<dbReference type="STRING" id="152573.SAMN04488051_11366"/>
<dbReference type="AlphaFoldDB" id="A0A1H4FV02"/>
<organism evidence="3 4">
    <name type="scientific">Alkalimonas amylolytica</name>
    <dbReference type="NCBI Taxonomy" id="152573"/>
    <lineage>
        <taxon>Bacteria</taxon>
        <taxon>Pseudomonadati</taxon>
        <taxon>Pseudomonadota</taxon>
        <taxon>Gammaproteobacteria</taxon>
        <taxon>Alkalimonas</taxon>
    </lineage>
</organism>
<feature type="signal peptide" evidence="2">
    <location>
        <begin position="1"/>
        <end position="24"/>
    </location>
</feature>
<name>A0A1H4FV02_ALKAM</name>
<dbReference type="PROSITE" id="PS51257">
    <property type="entry name" value="PROKAR_LIPOPROTEIN"/>
    <property type="match status" value="1"/>
</dbReference>
<evidence type="ECO:0000313" key="3">
    <source>
        <dbReference type="EMBL" id="SEB01179.1"/>
    </source>
</evidence>
<keyword evidence="1" id="KW-0175">Coiled coil</keyword>
<sequence length="197" mass="22206">MKVIVYGLMLLSLVGCQLLGSQQAAPEAEVVPEQVELEPEPGPTAEPQRQPTLADDSDSLLAWLQFRQQVLSSSSLQREQWELEEQPELAAIQTSLMLLHPENNYLTRFRAQMQLAEHLMLAAPDLAALFGWDLAFNQKLLEAESAISALSRTLADMQHEYEQLRARNLELEQQIEALTQIEARLNQPDNGVNHEQP</sequence>
<keyword evidence="4" id="KW-1185">Reference proteome</keyword>
<dbReference type="EMBL" id="FNRM01000013">
    <property type="protein sequence ID" value="SEB01179.1"/>
    <property type="molecule type" value="Genomic_DNA"/>
</dbReference>
<evidence type="ECO:0000313" key="4">
    <source>
        <dbReference type="Proteomes" id="UP000198773"/>
    </source>
</evidence>
<dbReference type="RefSeq" id="WP_091345238.1">
    <property type="nucleotide sequence ID" value="NZ_FNRM01000013.1"/>
</dbReference>
<evidence type="ECO:0008006" key="5">
    <source>
        <dbReference type="Google" id="ProtNLM"/>
    </source>
</evidence>
<dbReference type="Proteomes" id="UP000198773">
    <property type="component" value="Unassembled WGS sequence"/>
</dbReference>
<evidence type="ECO:0000256" key="2">
    <source>
        <dbReference type="SAM" id="SignalP"/>
    </source>
</evidence>
<keyword evidence="2" id="KW-0732">Signal</keyword>
<accession>A0A1H4FV02</accession>